<evidence type="ECO:0000259" key="3">
    <source>
        <dbReference type="PROSITE" id="PS51272"/>
    </source>
</evidence>
<organism evidence="4 5">
    <name type="scientific">Candidatus Segetimicrobium genomatis</name>
    <dbReference type="NCBI Taxonomy" id="2569760"/>
    <lineage>
        <taxon>Bacteria</taxon>
        <taxon>Bacillati</taxon>
        <taxon>Candidatus Sysuimicrobiota</taxon>
        <taxon>Candidatus Sysuimicrobiia</taxon>
        <taxon>Candidatus Sysuimicrobiales</taxon>
        <taxon>Candidatus Segetimicrobiaceae</taxon>
        <taxon>Candidatus Segetimicrobium</taxon>
    </lineage>
</organism>
<dbReference type="EMBL" id="VBAK01000135">
    <property type="protein sequence ID" value="TMI88807.1"/>
    <property type="molecule type" value="Genomic_DNA"/>
</dbReference>
<dbReference type="InterPro" id="IPR001119">
    <property type="entry name" value="SLH_dom"/>
</dbReference>
<keyword evidence="2" id="KW-0732">Signal</keyword>
<dbReference type="PANTHER" id="PTHR43308">
    <property type="entry name" value="OUTER MEMBRANE PROTEIN ALPHA-RELATED"/>
    <property type="match status" value="1"/>
</dbReference>
<comment type="caution">
    <text evidence="4">The sequence shown here is derived from an EMBL/GenBank/DDBJ whole genome shotgun (WGS) entry which is preliminary data.</text>
</comment>
<feature type="coiled-coil region" evidence="1">
    <location>
        <begin position="100"/>
        <end position="134"/>
    </location>
</feature>
<feature type="signal peptide" evidence="2">
    <location>
        <begin position="1"/>
        <end position="17"/>
    </location>
</feature>
<dbReference type="PANTHER" id="PTHR43308:SF1">
    <property type="entry name" value="OUTER MEMBRANE PROTEIN ALPHA"/>
    <property type="match status" value="1"/>
</dbReference>
<evidence type="ECO:0000256" key="1">
    <source>
        <dbReference type="SAM" id="Coils"/>
    </source>
</evidence>
<feature type="domain" description="SLH" evidence="3">
    <location>
        <begin position="16"/>
        <end position="79"/>
    </location>
</feature>
<protein>
    <submittedName>
        <fullName evidence="4">S-layer homology domain-containing protein</fullName>
    </submittedName>
</protein>
<name>A0A537JZ48_9BACT</name>
<dbReference type="InterPro" id="IPR051465">
    <property type="entry name" value="Cell_Envelope_Struct_Comp"/>
</dbReference>
<evidence type="ECO:0000313" key="4">
    <source>
        <dbReference type="EMBL" id="TMI88807.1"/>
    </source>
</evidence>
<evidence type="ECO:0000256" key="2">
    <source>
        <dbReference type="SAM" id="SignalP"/>
    </source>
</evidence>
<dbReference type="Proteomes" id="UP000318509">
    <property type="component" value="Unassembled WGS sequence"/>
</dbReference>
<dbReference type="AlphaFoldDB" id="A0A537JZ48"/>
<reference evidence="4 5" key="1">
    <citation type="journal article" date="2019" name="Nat. Microbiol.">
        <title>Mediterranean grassland soil C-N compound turnover is dependent on rainfall and depth, and is mediated by genomically divergent microorganisms.</title>
        <authorList>
            <person name="Diamond S."/>
            <person name="Andeer P.F."/>
            <person name="Li Z."/>
            <person name="Crits-Christoph A."/>
            <person name="Burstein D."/>
            <person name="Anantharaman K."/>
            <person name="Lane K.R."/>
            <person name="Thomas B.C."/>
            <person name="Pan C."/>
            <person name="Northen T.R."/>
            <person name="Banfield J.F."/>
        </authorList>
    </citation>
    <scope>NUCLEOTIDE SEQUENCE [LARGE SCALE GENOMIC DNA]</scope>
    <source>
        <strain evidence="4">NP_3</strain>
    </source>
</reference>
<dbReference type="Pfam" id="PF00395">
    <property type="entry name" value="SLH"/>
    <property type="match status" value="1"/>
</dbReference>
<proteinExistence type="predicted"/>
<dbReference type="PROSITE" id="PS51272">
    <property type="entry name" value="SLH"/>
    <property type="match status" value="1"/>
</dbReference>
<gene>
    <name evidence="4" type="ORF">E6H00_11620</name>
</gene>
<accession>A0A537JZ48</accession>
<keyword evidence="1" id="KW-0175">Coiled coil</keyword>
<evidence type="ECO:0000313" key="5">
    <source>
        <dbReference type="Proteomes" id="UP000318509"/>
    </source>
</evidence>
<sequence>MAIATVLAFAMISPAFAQPFADTPTNHWAYDAIAELAAKGLVEGYPDGTFKGDRAMTRYEMAMVVARLLARIESIQIPTPAPAAKPEVTGSDIQSIQRLVNEFRAELAAKNVRLTAVEEELNAMKAKLSNVRITGGLRFREELKQKNPNFDGAGVAPTLNGNPLTSTVSATTQIRGNRPRIGEKIGFDGSVAPDLHFILAVMSQTGDQTFNSSNTLTGSTQGSFGSIDSAFLDYKPPWLGGTTEIWLGRFGQDSPCGGGCYPLQFGPFGLLFNTGGDTWEDSTGDSGNNAADGLWVGVHLSGLADLQAQAVWVRIVGNTGSLSYPSGEDAYGVDANIQLMEGLRLGAYYVGNQIGNFGTSSSNFQPAGAPSILFHVYGPSGPSLNPATGRCPAVAGTGFTCPALGNGWGAYAQWDVMSGIHLDVEAAQWLDRVLGGTDSGYQANAAWDLSNVFHICCSLTVNTGYAYFGPNFYTPYGAAEIDINLFDYLYPGNAQGFTATASIKPVKDWTISAQYLTGNNVSNQMTITSWEAKVAYAWSANAKITFKYGDLTMGGVDQANTYKAEITYSF</sequence>
<feature type="chain" id="PRO_5021922692" evidence="2">
    <location>
        <begin position="18"/>
        <end position="570"/>
    </location>
</feature>